<evidence type="ECO:0000256" key="3">
    <source>
        <dbReference type="ARBA" id="ARBA00022989"/>
    </source>
</evidence>
<keyword evidence="4 6" id="KW-0472">Membrane</keyword>
<gene>
    <name evidence="8" type="ORF">F5544_00310</name>
</gene>
<keyword evidence="9" id="KW-1185">Reference proteome</keyword>
<proteinExistence type="predicted"/>
<dbReference type="AlphaFoldDB" id="A0A6G9YUJ5"/>
<protein>
    <recommendedName>
        <fullName evidence="7">RDD domain-containing protein</fullName>
    </recommendedName>
</protein>
<sequence>MAARLGERIGIAGKAEYPPRRTIFGDPVGQPGGEHDEHRGHRHPPRPRPIHRRRKTMGEEPADLAPGIGPGADDPAARPRQHRAQTGEQLRVRAVRLQPGQLLGGAPVQRHQLVGLLAGQPALSGQPVQPLPRAPVCVAVRVDVHSVASHSRRRKNAIDMAAFTTGEAVALELPVARVPTRAAAFLIDVVAQLVVALTLGLGLFGVAAWLRPDIAWLDVVVLVTIVGTLVGYPVVCETLSRGRTFGKLLLGLRVVRADGGPIDFRHALTRGLAGAIVDFWMLGGFGAIAVITSMCSPNARRIGDVLAGTVVIHGSRRLPPPALAVPPPWLVGWVQQLDLSGMSEDLALAARQYMTRFKGLTPEAQANLGYELVVAVCACLRVPPPNGYPPIQILGAIVAERQRRALTPPFTNPELLGQPVFVLQPPNQVAPQVSPW</sequence>
<feature type="transmembrane region" description="Helical" evidence="6">
    <location>
        <begin position="185"/>
        <end position="208"/>
    </location>
</feature>
<keyword evidence="2 6" id="KW-0812">Transmembrane</keyword>
<feature type="region of interest" description="Disordered" evidence="5">
    <location>
        <begin position="1"/>
        <end position="88"/>
    </location>
</feature>
<dbReference type="PANTHER" id="PTHR38480:SF1">
    <property type="entry name" value="SLR0254 PROTEIN"/>
    <property type="match status" value="1"/>
</dbReference>
<evidence type="ECO:0000313" key="9">
    <source>
        <dbReference type="Proteomes" id="UP000503540"/>
    </source>
</evidence>
<comment type="subcellular location">
    <subcellularLocation>
        <location evidence="1">Membrane</location>
        <topology evidence="1">Multi-pass membrane protein</topology>
    </subcellularLocation>
</comment>
<dbReference type="PANTHER" id="PTHR38480">
    <property type="entry name" value="SLR0254 PROTEIN"/>
    <property type="match status" value="1"/>
</dbReference>
<evidence type="ECO:0000256" key="5">
    <source>
        <dbReference type="SAM" id="MobiDB-lite"/>
    </source>
</evidence>
<dbReference type="KEGG" id="nah:F5544_00310"/>
<keyword evidence="3 6" id="KW-1133">Transmembrane helix</keyword>
<accession>A0A6G9YUJ5</accession>
<evidence type="ECO:0000313" key="8">
    <source>
        <dbReference type="EMBL" id="QIS16888.1"/>
    </source>
</evidence>
<dbReference type="Pfam" id="PF06271">
    <property type="entry name" value="RDD"/>
    <property type="match status" value="1"/>
</dbReference>
<name>A0A6G9YUJ5_9NOCA</name>
<feature type="compositionally biased region" description="Basic residues" evidence="5">
    <location>
        <begin position="40"/>
        <end position="55"/>
    </location>
</feature>
<evidence type="ECO:0000256" key="4">
    <source>
        <dbReference type="ARBA" id="ARBA00023136"/>
    </source>
</evidence>
<evidence type="ECO:0000259" key="7">
    <source>
        <dbReference type="Pfam" id="PF06271"/>
    </source>
</evidence>
<organism evidence="8 9">
    <name type="scientific">Nocardia arthritidis</name>
    <dbReference type="NCBI Taxonomy" id="228602"/>
    <lineage>
        <taxon>Bacteria</taxon>
        <taxon>Bacillati</taxon>
        <taxon>Actinomycetota</taxon>
        <taxon>Actinomycetes</taxon>
        <taxon>Mycobacteriales</taxon>
        <taxon>Nocardiaceae</taxon>
        <taxon>Nocardia</taxon>
    </lineage>
</organism>
<dbReference type="InterPro" id="IPR010432">
    <property type="entry name" value="RDD"/>
</dbReference>
<evidence type="ECO:0000256" key="2">
    <source>
        <dbReference type="ARBA" id="ARBA00022692"/>
    </source>
</evidence>
<reference evidence="8 9" key="1">
    <citation type="journal article" date="2019" name="ACS Chem. Biol.">
        <title>Identification and Mobilization of a Cryptic Antibiotic Biosynthesis Gene Locus from a Human-Pathogenic Nocardia Isolate.</title>
        <authorList>
            <person name="Herisse M."/>
            <person name="Ishida K."/>
            <person name="Porter J.L."/>
            <person name="Howden B."/>
            <person name="Hertweck C."/>
            <person name="Stinear T.P."/>
            <person name="Pidot S.J."/>
        </authorList>
    </citation>
    <scope>NUCLEOTIDE SEQUENCE [LARGE SCALE GENOMIC DNA]</scope>
    <source>
        <strain evidence="8 9">AUSMDU00012717</strain>
    </source>
</reference>
<dbReference type="EMBL" id="CP046172">
    <property type="protein sequence ID" value="QIS16888.1"/>
    <property type="molecule type" value="Genomic_DNA"/>
</dbReference>
<feature type="transmembrane region" description="Helical" evidence="6">
    <location>
        <begin position="272"/>
        <end position="291"/>
    </location>
</feature>
<feature type="domain" description="RDD" evidence="7">
    <location>
        <begin position="176"/>
        <end position="308"/>
    </location>
</feature>
<feature type="transmembrane region" description="Helical" evidence="6">
    <location>
        <begin position="214"/>
        <end position="235"/>
    </location>
</feature>
<evidence type="ECO:0000256" key="6">
    <source>
        <dbReference type="SAM" id="Phobius"/>
    </source>
</evidence>
<evidence type="ECO:0000256" key="1">
    <source>
        <dbReference type="ARBA" id="ARBA00004141"/>
    </source>
</evidence>
<dbReference type="GO" id="GO:0016020">
    <property type="term" value="C:membrane"/>
    <property type="evidence" value="ECO:0007669"/>
    <property type="project" value="UniProtKB-SubCell"/>
</dbReference>
<dbReference type="Proteomes" id="UP000503540">
    <property type="component" value="Chromosome"/>
</dbReference>